<keyword evidence="3" id="KW-1185">Reference proteome</keyword>
<feature type="domain" description="SnoaL-like" evidence="1">
    <location>
        <begin position="9"/>
        <end position="104"/>
    </location>
</feature>
<dbReference type="KEGG" id="nav:JQS30_12675"/>
<accession>A0A895XQS0</accession>
<organism evidence="2 3">
    <name type="scientific">Natronoglycomyces albus</name>
    <dbReference type="NCBI Taxonomy" id="2811108"/>
    <lineage>
        <taxon>Bacteria</taxon>
        <taxon>Bacillati</taxon>
        <taxon>Actinomycetota</taxon>
        <taxon>Actinomycetes</taxon>
        <taxon>Glycomycetales</taxon>
        <taxon>Glycomycetaceae</taxon>
        <taxon>Natronoglycomyces</taxon>
    </lineage>
</organism>
<dbReference type="SUPFAM" id="SSF54427">
    <property type="entry name" value="NTF2-like"/>
    <property type="match status" value="1"/>
</dbReference>
<dbReference type="CDD" id="cd00531">
    <property type="entry name" value="NTF2_like"/>
    <property type="match status" value="1"/>
</dbReference>
<dbReference type="AlphaFoldDB" id="A0A895XQS0"/>
<dbReference type="EMBL" id="CP070496">
    <property type="protein sequence ID" value="QSB04620.1"/>
    <property type="molecule type" value="Genomic_DNA"/>
</dbReference>
<dbReference type="Gene3D" id="3.10.450.50">
    <property type="match status" value="1"/>
</dbReference>
<protein>
    <submittedName>
        <fullName evidence="2">Nuclear transport factor 2 family protein</fullName>
    </submittedName>
</protein>
<proteinExistence type="predicted"/>
<evidence type="ECO:0000313" key="2">
    <source>
        <dbReference type="EMBL" id="QSB04620.1"/>
    </source>
</evidence>
<evidence type="ECO:0000313" key="3">
    <source>
        <dbReference type="Proteomes" id="UP000662939"/>
    </source>
</evidence>
<gene>
    <name evidence="2" type="ORF">JQS30_12675</name>
</gene>
<dbReference type="Proteomes" id="UP000662939">
    <property type="component" value="Chromosome"/>
</dbReference>
<dbReference type="InterPro" id="IPR032710">
    <property type="entry name" value="NTF2-like_dom_sf"/>
</dbReference>
<sequence>MSTSEELIHRHVASFNAADPEALLVDFTPDATWVTGQYTVPEGQLREFFTTAMEGLTPHLRLHRIIDGGDTVAAEMTETWTHEGNERTAALIAVFDVVDGKIARAKIYREGSADA</sequence>
<dbReference type="InterPro" id="IPR037401">
    <property type="entry name" value="SnoaL-like"/>
</dbReference>
<reference evidence="2" key="1">
    <citation type="submission" date="2021-02" db="EMBL/GenBank/DDBJ databases">
        <title>Natronoglycomyces albus gen. nov., sp. nov, a haloalkaliphilic actinobacterium from a soda solonchak soil.</title>
        <authorList>
            <person name="Sorokin D.Y."/>
            <person name="Khijniak T.V."/>
            <person name="Zakharycheva A.P."/>
            <person name="Boueva O.V."/>
            <person name="Ariskina E.V."/>
            <person name="Hahnke R.L."/>
            <person name="Bunk B."/>
            <person name="Sproer C."/>
            <person name="Schumann P."/>
            <person name="Evtushenko L.I."/>
            <person name="Kublanov I.V."/>
        </authorList>
    </citation>
    <scope>NUCLEOTIDE SEQUENCE</scope>
    <source>
        <strain evidence="2">DSM 106290</strain>
    </source>
</reference>
<evidence type="ECO:0000259" key="1">
    <source>
        <dbReference type="Pfam" id="PF12680"/>
    </source>
</evidence>
<name>A0A895XQS0_9ACTN</name>
<dbReference type="Pfam" id="PF12680">
    <property type="entry name" value="SnoaL_2"/>
    <property type="match status" value="1"/>
</dbReference>
<dbReference type="RefSeq" id="WP_213170617.1">
    <property type="nucleotide sequence ID" value="NZ_CP070496.1"/>
</dbReference>